<keyword evidence="1" id="KW-0269">Exonuclease</keyword>
<keyword evidence="1" id="KW-0378">Hydrolase</keyword>
<dbReference type="AlphaFoldDB" id="A0A1R3JZ06"/>
<evidence type="ECO:0000313" key="1">
    <source>
        <dbReference type="EMBL" id="OMP00085.1"/>
    </source>
</evidence>
<dbReference type="EMBL" id="AWUE01014982">
    <property type="protein sequence ID" value="OMP00085.1"/>
    <property type="molecule type" value="Genomic_DNA"/>
</dbReference>
<dbReference type="InterPro" id="IPR036397">
    <property type="entry name" value="RNaseH_sf"/>
</dbReference>
<dbReference type="InterPro" id="IPR012337">
    <property type="entry name" value="RNaseH-like_sf"/>
</dbReference>
<dbReference type="GO" id="GO:0003676">
    <property type="term" value="F:nucleic acid binding"/>
    <property type="evidence" value="ECO:0007669"/>
    <property type="project" value="InterPro"/>
</dbReference>
<protein>
    <submittedName>
        <fullName evidence="1">Werner Syndrome-like exonuclease-like protein</fullName>
    </submittedName>
</protein>
<dbReference type="STRING" id="93759.A0A1R3JZ06"/>
<proteinExistence type="predicted"/>
<evidence type="ECO:0000313" key="2">
    <source>
        <dbReference type="Proteomes" id="UP000187203"/>
    </source>
</evidence>
<organism evidence="1 2">
    <name type="scientific">Corchorus olitorius</name>
    <dbReference type="NCBI Taxonomy" id="93759"/>
    <lineage>
        <taxon>Eukaryota</taxon>
        <taxon>Viridiplantae</taxon>
        <taxon>Streptophyta</taxon>
        <taxon>Embryophyta</taxon>
        <taxon>Tracheophyta</taxon>
        <taxon>Spermatophyta</taxon>
        <taxon>Magnoliopsida</taxon>
        <taxon>eudicotyledons</taxon>
        <taxon>Gunneridae</taxon>
        <taxon>Pentapetalae</taxon>
        <taxon>rosids</taxon>
        <taxon>malvids</taxon>
        <taxon>Malvales</taxon>
        <taxon>Malvaceae</taxon>
        <taxon>Grewioideae</taxon>
        <taxon>Apeibeae</taxon>
        <taxon>Corchorus</taxon>
    </lineage>
</organism>
<comment type="caution">
    <text evidence="1">The sequence shown here is derived from an EMBL/GenBank/DDBJ whole genome shotgun (WGS) entry which is preliminary data.</text>
</comment>
<accession>A0A1R3JZ06</accession>
<sequence>MIPVGIDVKLNPDRAANIKSLLLLCVGTRCLVFKMSHYFSLPSSVGEFLGDKTICYVGTEMSAKFIREDQSGLLKSVNGKTHKAAVGIGHIAARVLKDSRLEKCGLAELAVKVGLNFGNDQNQITQVIPWNDVVFSKMKSSMLFMMFTDLMLLDISS</sequence>
<dbReference type="GO" id="GO:0004527">
    <property type="term" value="F:exonuclease activity"/>
    <property type="evidence" value="ECO:0007669"/>
    <property type="project" value="UniProtKB-KW"/>
</dbReference>
<reference evidence="2" key="1">
    <citation type="submission" date="2013-09" db="EMBL/GenBank/DDBJ databases">
        <title>Corchorus olitorius genome sequencing.</title>
        <authorList>
            <person name="Alam M."/>
            <person name="Haque M.S."/>
            <person name="Islam M.S."/>
            <person name="Emdad E.M."/>
            <person name="Islam M.M."/>
            <person name="Ahmed B."/>
            <person name="Halim A."/>
            <person name="Hossen Q.M.M."/>
            <person name="Hossain M.Z."/>
            <person name="Ahmed R."/>
            <person name="Khan M.M."/>
            <person name="Islam R."/>
            <person name="Rashid M.M."/>
            <person name="Khan S.A."/>
            <person name="Rahman M.S."/>
            <person name="Alam M."/>
            <person name="Yahiya A.S."/>
            <person name="Khan M.S."/>
            <person name="Azam M.S."/>
            <person name="Haque T."/>
            <person name="Lashkar M.Z.H."/>
            <person name="Akhand A.I."/>
            <person name="Morshed G."/>
            <person name="Roy S."/>
            <person name="Uddin K.S."/>
            <person name="Rabeya T."/>
            <person name="Hossain A.S."/>
            <person name="Chowdhury A."/>
            <person name="Snigdha A.R."/>
            <person name="Mortoza M.S."/>
            <person name="Matin S.A."/>
            <person name="Hoque S.M.E."/>
            <person name="Islam M.K."/>
            <person name="Roy D.K."/>
            <person name="Haider R."/>
            <person name="Moosa M.M."/>
            <person name="Elias S.M."/>
            <person name="Hasan A.M."/>
            <person name="Jahan S."/>
            <person name="Shafiuddin M."/>
            <person name="Mahmood N."/>
            <person name="Shommy N.S."/>
        </authorList>
    </citation>
    <scope>NUCLEOTIDE SEQUENCE [LARGE SCALE GENOMIC DNA]</scope>
    <source>
        <strain evidence="2">cv. O-4</strain>
    </source>
</reference>
<keyword evidence="1" id="KW-0540">Nuclease</keyword>
<dbReference type="Gene3D" id="3.30.420.10">
    <property type="entry name" value="Ribonuclease H-like superfamily/Ribonuclease H"/>
    <property type="match status" value="1"/>
</dbReference>
<dbReference type="Proteomes" id="UP000187203">
    <property type="component" value="Unassembled WGS sequence"/>
</dbReference>
<gene>
    <name evidence="1" type="ORF">COLO4_12936</name>
</gene>
<keyword evidence="2" id="KW-1185">Reference proteome</keyword>
<dbReference type="OrthoDB" id="446462at2759"/>
<dbReference type="SUPFAM" id="SSF53098">
    <property type="entry name" value="Ribonuclease H-like"/>
    <property type="match status" value="1"/>
</dbReference>
<name>A0A1R3JZ06_9ROSI</name>